<keyword evidence="1" id="KW-0378">Hydrolase</keyword>
<dbReference type="PANTHER" id="PTHR48081">
    <property type="entry name" value="AB HYDROLASE SUPERFAMILY PROTEIN C4A8.06C"/>
    <property type="match status" value="1"/>
</dbReference>
<dbReference type="Gene3D" id="3.40.50.1820">
    <property type="entry name" value="alpha/beta hydrolase"/>
    <property type="match status" value="1"/>
</dbReference>
<name>A0A1R3SXM2_9BACT</name>
<organism evidence="4 5">
    <name type="scientific">Proteiniphilum saccharofermentans</name>
    <dbReference type="NCBI Taxonomy" id="1642647"/>
    <lineage>
        <taxon>Bacteria</taxon>
        <taxon>Pseudomonadati</taxon>
        <taxon>Bacteroidota</taxon>
        <taxon>Bacteroidia</taxon>
        <taxon>Bacteroidales</taxon>
        <taxon>Dysgonomonadaceae</taxon>
        <taxon>Proteiniphilum</taxon>
    </lineage>
</organism>
<sequence>MKRTIFSLFFFSAMTITLMAQHNPVLLFPDGAPGESRKMKQVDDLGGNKVAGCPVLRISNVSEPTLTFYPAPAGNNTGATIIVNPGGGYNILAYNLEGSEICKRFNSFGVNCVLVKYRVPRREGLEKHTAPLQDLQRAIAYTRSHANEWNIDPDRIGVMGFSAGAHLAAMASTAYGERTYPKTDAFDEANLRPDFCILIYPAYLSGENFSITPELKVNAGTPPTILIQTQDDKSYIDSSLFYYYALKQANVPAAMHLYPSGGHGYGLRNTGHTVNEWPHRVLSWLRDIGMTGKVKSGK</sequence>
<dbReference type="STRING" id="1642647.PSM36_0874"/>
<dbReference type="PANTHER" id="PTHR48081:SF6">
    <property type="entry name" value="PEPTIDASE S9 PROLYL OLIGOPEPTIDASE CATALYTIC DOMAIN-CONTAINING PROTEIN"/>
    <property type="match status" value="1"/>
</dbReference>
<dbReference type="Proteomes" id="UP000187464">
    <property type="component" value="Chromosome I"/>
</dbReference>
<keyword evidence="5" id="KW-1185">Reference proteome</keyword>
<feature type="domain" description="BD-FAE-like" evidence="3">
    <location>
        <begin position="75"/>
        <end position="179"/>
    </location>
</feature>
<proteinExistence type="predicted"/>
<dbReference type="AlphaFoldDB" id="A0A1R3SXM2"/>
<evidence type="ECO:0000313" key="5">
    <source>
        <dbReference type="Proteomes" id="UP000187464"/>
    </source>
</evidence>
<feature type="chain" id="PRO_5012842449" evidence="2">
    <location>
        <begin position="23"/>
        <end position="298"/>
    </location>
</feature>
<dbReference type="RefSeq" id="WP_076929172.1">
    <property type="nucleotide sequence ID" value="NZ_LT605205.1"/>
</dbReference>
<dbReference type="EMBL" id="LT605205">
    <property type="protein sequence ID" value="SCD19700.1"/>
    <property type="molecule type" value="Genomic_DNA"/>
</dbReference>
<evidence type="ECO:0000256" key="2">
    <source>
        <dbReference type="SAM" id="SignalP"/>
    </source>
</evidence>
<keyword evidence="2" id="KW-0732">Signal</keyword>
<reference evidence="4 5" key="1">
    <citation type="submission" date="2016-08" db="EMBL/GenBank/DDBJ databases">
        <authorList>
            <person name="Seilhamer J.J."/>
        </authorList>
    </citation>
    <scope>NUCLEOTIDE SEQUENCE [LARGE SCALE GENOMIC DNA]</scope>
    <source>
        <strain evidence="4">M3/6</strain>
    </source>
</reference>
<evidence type="ECO:0000259" key="3">
    <source>
        <dbReference type="Pfam" id="PF20434"/>
    </source>
</evidence>
<dbReference type="GO" id="GO:0016787">
    <property type="term" value="F:hydrolase activity"/>
    <property type="evidence" value="ECO:0007669"/>
    <property type="project" value="UniProtKB-KW"/>
</dbReference>
<evidence type="ECO:0000313" key="4">
    <source>
        <dbReference type="EMBL" id="SCD19700.1"/>
    </source>
</evidence>
<evidence type="ECO:0000256" key="1">
    <source>
        <dbReference type="ARBA" id="ARBA00022801"/>
    </source>
</evidence>
<feature type="signal peptide" evidence="2">
    <location>
        <begin position="1"/>
        <end position="22"/>
    </location>
</feature>
<protein>
    <submittedName>
        <fullName evidence="4">Acetyl esterase/lipase</fullName>
    </submittedName>
</protein>
<dbReference type="KEGG" id="psac:PSM36_0874"/>
<dbReference type="InterPro" id="IPR049492">
    <property type="entry name" value="BD-FAE-like_dom"/>
</dbReference>
<dbReference type="SUPFAM" id="SSF53474">
    <property type="entry name" value="alpha/beta-Hydrolases"/>
    <property type="match status" value="1"/>
</dbReference>
<dbReference type="Pfam" id="PF20434">
    <property type="entry name" value="BD-FAE"/>
    <property type="match status" value="1"/>
</dbReference>
<dbReference type="InterPro" id="IPR029058">
    <property type="entry name" value="AB_hydrolase_fold"/>
</dbReference>
<dbReference type="InterPro" id="IPR050300">
    <property type="entry name" value="GDXG_lipolytic_enzyme"/>
</dbReference>
<gene>
    <name evidence="4" type="ORF">PSM36_0874</name>
</gene>
<accession>A0A1R3SXM2</accession>